<evidence type="ECO:0000313" key="2">
    <source>
        <dbReference type="EMBL" id="AEP85326.1"/>
    </source>
</evidence>
<evidence type="ECO:0000259" key="1">
    <source>
        <dbReference type="Pfam" id="PF01738"/>
    </source>
</evidence>
<evidence type="ECO:0000313" key="3">
    <source>
        <dbReference type="Proteomes" id="UP000002651"/>
    </source>
</evidence>
<dbReference type="STRING" id="1052585.GYO_0619"/>
<gene>
    <name evidence="2" type="ordered locus">GYO_0619</name>
</gene>
<dbReference type="HOGENOM" id="CLU_054590_9_1_9"/>
<dbReference type="KEGG" id="bst:GYO_0619"/>
<keyword evidence="2" id="KW-0378">Hydrolase</keyword>
<dbReference type="PANTHER" id="PTHR46623:SF6">
    <property type="entry name" value="ALPHA_BETA-HYDROLASES SUPERFAMILY PROTEIN"/>
    <property type="match status" value="1"/>
</dbReference>
<dbReference type="SUPFAM" id="SSF53474">
    <property type="entry name" value="alpha/beta-Hydrolases"/>
    <property type="match status" value="1"/>
</dbReference>
<reference evidence="2 3" key="1">
    <citation type="journal article" date="2012" name="J. Bacteriol.">
        <title>Whole-genome sequences of Bacillus subtilis and close relatives.</title>
        <authorList>
            <person name="Earl A.M."/>
            <person name="Eppinger M."/>
            <person name="Fricke W.F."/>
            <person name="Rosovitz M.J."/>
            <person name="Rasko D.A."/>
            <person name="Daugherty S."/>
            <person name="Losick R."/>
            <person name="Kolter R."/>
            <person name="Ravel J."/>
        </authorList>
    </citation>
    <scope>NUCLEOTIDE SEQUENCE [LARGE SCALE GENOMIC DNA]</scope>
    <source>
        <strain evidence="3">DSM 15029 / JCM 12233 / NBRC 101239 / NRRL B-23049 / TU-B-10</strain>
    </source>
</reference>
<dbReference type="Gene3D" id="3.40.50.1820">
    <property type="entry name" value="alpha/beta hydrolase"/>
    <property type="match status" value="1"/>
</dbReference>
<feature type="domain" description="Dienelactone hydrolase" evidence="1">
    <location>
        <begin position="7"/>
        <end position="181"/>
    </location>
</feature>
<organism evidence="2 3">
    <name type="scientific">Bacillus spizizenii (strain DSM 15029 / JCM 12233 / NBRC 101239 / NRRL B-23049 / TU-B-10)</name>
    <name type="common">Bacillus subtilis subsp. spizizenii</name>
    <dbReference type="NCBI Taxonomy" id="1052585"/>
    <lineage>
        <taxon>Bacteria</taxon>
        <taxon>Bacillati</taxon>
        <taxon>Bacillota</taxon>
        <taxon>Bacilli</taxon>
        <taxon>Bacillales</taxon>
        <taxon>Bacillaceae</taxon>
        <taxon>Bacillus</taxon>
    </lineage>
</organism>
<dbReference type="AlphaFoldDB" id="G4NTW6"/>
<name>G4NTW6_BACS4</name>
<proteinExistence type="predicted"/>
<dbReference type="EMBL" id="CP002905">
    <property type="protein sequence ID" value="AEP85326.1"/>
    <property type="molecule type" value="Genomic_DNA"/>
</dbReference>
<dbReference type="InterPro" id="IPR029058">
    <property type="entry name" value="AB_hydrolase_fold"/>
</dbReference>
<dbReference type="PANTHER" id="PTHR46623">
    <property type="entry name" value="CARBOXYMETHYLENEBUTENOLIDASE-RELATED"/>
    <property type="match status" value="1"/>
</dbReference>
<protein>
    <submittedName>
        <fullName evidence="2">Dienelactone hydrolase family</fullName>
        <ecNumber evidence="2">3.1.1.45</ecNumber>
    </submittedName>
</protein>
<dbReference type="InterPro" id="IPR002925">
    <property type="entry name" value="Dienelactn_hydro"/>
</dbReference>
<dbReference type="Proteomes" id="UP000002651">
    <property type="component" value="Chromosome"/>
</dbReference>
<keyword evidence="3" id="KW-1185">Reference proteome</keyword>
<dbReference type="EC" id="3.1.1.45" evidence="2"/>
<sequence>MEKTQKEPVMSQKPLIILAHEIYGVNIHMKKMGRLIKMAGYDVITPNLLGDGEVYSLQEEKTAYEQFTKHERLKTGESIIQNVIRQNAGRRIFVIGFSAGATIAWKCSSMPEVSGAVCYYGSRIRDSLHHVPACPVLLFFPPYEPSFDVAVLIKKLREKQHPDLEIYQFDALHGFANPESVYFDRALFFKTLSIIKNEAEKLPRPVSSKFS</sequence>
<accession>G4NTW6</accession>
<dbReference type="InterPro" id="IPR051049">
    <property type="entry name" value="Dienelactone_hydrolase-like"/>
</dbReference>
<dbReference type="Pfam" id="PF01738">
    <property type="entry name" value="DLH"/>
    <property type="match status" value="1"/>
</dbReference>
<dbReference type="GO" id="GO:0008806">
    <property type="term" value="F:carboxymethylenebutenolidase activity"/>
    <property type="evidence" value="ECO:0007669"/>
    <property type="project" value="UniProtKB-EC"/>
</dbReference>